<dbReference type="PANTHER" id="PTHR30592">
    <property type="entry name" value="FORMATE DEHYDROGENASE"/>
    <property type="match status" value="1"/>
</dbReference>
<reference evidence="4 5" key="1">
    <citation type="journal article" date="2016" name="Int. J. Syst. Evol. Microbiol.">
        <title>Panacibacter ginsenosidivorans gen. nov., sp. nov., with ginsenoside converting activity isolated from soil of a ginseng field.</title>
        <authorList>
            <person name="Siddiqi M.Z."/>
            <person name="Muhammad Shafi S."/>
            <person name="Choi K.D."/>
            <person name="Im W.T."/>
        </authorList>
    </citation>
    <scope>NUCLEOTIDE SEQUENCE [LARGE SCALE GENOMIC DNA]</scope>
    <source>
        <strain evidence="4 5">Gsoil1550</strain>
    </source>
</reference>
<name>A0A5B8V8X3_9BACT</name>
<dbReference type="GO" id="GO:0016783">
    <property type="term" value="F:sulfurtransferase activity"/>
    <property type="evidence" value="ECO:0007669"/>
    <property type="project" value="InterPro"/>
</dbReference>
<dbReference type="GO" id="GO:0097163">
    <property type="term" value="F:sulfur carrier activity"/>
    <property type="evidence" value="ECO:0007669"/>
    <property type="project" value="UniProtKB-UniRule"/>
</dbReference>
<keyword evidence="2 3" id="KW-0501">Molybdenum cofactor biosynthesis</keyword>
<proteinExistence type="inferred from homology"/>
<feature type="active site" description="Cysteine persulfide intermediate" evidence="3">
    <location>
        <position position="117"/>
    </location>
</feature>
<comment type="subcellular location">
    <subcellularLocation>
        <location evidence="3">Cytoplasm</location>
    </subcellularLocation>
</comment>
<comment type="function">
    <text evidence="3">Required for formate dehydrogenase (FDH) activity. Acts as a sulfur carrier protein that transfers sulfur from IscS to the molybdenum cofactor prior to its insertion into FDH.</text>
</comment>
<dbReference type="EMBL" id="CP042435">
    <property type="protein sequence ID" value="QEC67166.1"/>
    <property type="molecule type" value="Genomic_DNA"/>
</dbReference>
<dbReference type="Pfam" id="PF02634">
    <property type="entry name" value="FdhD-NarQ"/>
    <property type="match status" value="1"/>
</dbReference>
<evidence type="ECO:0000313" key="5">
    <source>
        <dbReference type="Proteomes" id="UP000321533"/>
    </source>
</evidence>
<gene>
    <name evidence="3 4" type="primary">fdhD</name>
    <name evidence="4" type="ORF">FRZ67_07615</name>
</gene>
<dbReference type="Proteomes" id="UP000321533">
    <property type="component" value="Chromosome"/>
</dbReference>
<keyword evidence="1 3" id="KW-0963">Cytoplasm</keyword>
<dbReference type="HAMAP" id="MF_00187">
    <property type="entry name" value="FdhD"/>
    <property type="match status" value="1"/>
</dbReference>
<keyword evidence="5" id="KW-1185">Reference proteome</keyword>
<dbReference type="Gene3D" id="3.10.20.10">
    <property type="match status" value="1"/>
</dbReference>
<evidence type="ECO:0000256" key="1">
    <source>
        <dbReference type="ARBA" id="ARBA00022490"/>
    </source>
</evidence>
<dbReference type="GO" id="GO:0005737">
    <property type="term" value="C:cytoplasm"/>
    <property type="evidence" value="ECO:0007669"/>
    <property type="project" value="UniProtKB-SubCell"/>
</dbReference>
<comment type="similarity">
    <text evidence="3">Belongs to the FdhD family.</text>
</comment>
<dbReference type="GO" id="GO:0006777">
    <property type="term" value="P:Mo-molybdopterin cofactor biosynthetic process"/>
    <property type="evidence" value="ECO:0007669"/>
    <property type="project" value="UniProtKB-UniRule"/>
</dbReference>
<dbReference type="AlphaFoldDB" id="A0A5B8V8X3"/>
<accession>A0A5B8V8X3</accession>
<dbReference type="InterPro" id="IPR016193">
    <property type="entry name" value="Cytidine_deaminase-like"/>
</dbReference>
<dbReference type="RefSeq" id="WP_147188974.1">
    <property type="nucleotide sequence ID" value="NZ_CP042435.1"/>
</dbReference>
<dbReference type="InterPro" id="IPR003786">
    <property type="entry name" value="FdhD"/>
</dbReference>
<dbReference type="OrthoDB" id="9782042at2"/>
<evidence type="ECO:0000256" key="3">
    <source>
        <dbReference type="HAMAP-Rule" id="MF_00187"/>
    </source>
</evidence>
<dbReference type="PANTHER" id="PTHR30592:SF1">
    <property type="entry name" value="SULFUR CARRIER PROTEIN FDHD"/>
    <property type="match status" value="1"/>
</dbReference>
<dbReference type="Gene3D" id="3.40.140.10">
    <property type="entry name" value="Cytidine Deaminase, domain 2"/>
    <property type="match status" value="1"/>
</dbReference>
<dbReference type="KEGG" id="pgin:FRZ67_07615"/>
<sequence length="276" mass="30056">MTGTKNIAIHKIGNGSTTQKEDCIVEESPLQIVIEYSTENTRIQESLSVTMRTPGDDKNLVAGFLFCEGFIQHASDIISIKHIGNVADESVILVELAYHVYVDIESKKRNFVSAASCGFCGKTNADIISQQVFAPLNNNFQINAQQLYQLPQLLNTSQNIFTQTGGSHAVALINGNAELIHICEDVGRHNAMDKLVGTMLFKNLLPLKEHVVLFSGRLGYELVQKSLTAGIPVVCAIGAPSSLAVELAAKNGMTIIGFLKNNSFNIYCGEERIIQS</sequence>
<keyword evidence="4" id="KW-0808">Transferase</keyword>
<evidence type="ECO:0000313" key="4">
    <source>
        <dbReference type="EMBL" id="QEC67166.1"/>
    </source>
</evidence>
<evidence type="ECO:0000256" key="2">
    <source>
        <dbReference type="ARBA" id="ARBA00023150"/>
    </source>
</evidence>
<comment type="caution">
    <text evidence="3">Lacks conserved residue(s) required for the propagation of feature annotation.</text>
</comment>
<dbReference type="NCBIfam" id="TIGR00129">
    <property type="entry name" value="fdhD_narQ"/>
    <property type="match status" value="1"/>
</dbReference>
<organism evidence="4 5">
    <name type="scientific">Panacibacter ginsenosidivorans</name>
    <dbReference type="NCBI Taxonomy" id="1813871"/>
    <lineage>
        <taxon>Bacteria</taxon>
        <taxon>Pseudomonadati</taxon>
        <taxon>Bacteroidota</taxon>
        <taxon>Chitinophagia</taxon>
        <taxon>Chitinophagales</taxon>
        <taxon>Chitinophagaceae</taxon>
        <taxon>Panacibacter</taxon>
    </lineage>
</organism>
<protein>
    <recommendedName>
        <fullName evidence="3">Sulfur carrier protein FdhD</fullName>
    </recommendedName>
</protein>
<dbReference type="PIRSF" id="PIRSF015626">
    <property type="entry name" value="FdhD"/>
    <property type="match status" value="1"/>
</dbReference>
<dbReference type="SUPFAM" id="SSF53927">
    <property type="entry name" value="Cytidine deaminase-like"/>
    <property type="match status" value="1"/>
</dbReference>